<reference evidence="9" key="1">
    <citation type="submission" date="2023-07" db="EMBL/GenBank/DDBJ databases">
        <title>30 novel species of actinomycetes from the DSMZ collection.</title>
        <authorList>
            <person name="Nouioui I."/>
        </authorList>
    </citation>
    <scope>NUCLEOTIDE SEQUENCE [LARGE SCALE GENOMIC DNA]</scope>
    <source>
        <strain evidence="9">DSM 45834</strain>
    </source>
</reference>
<feature type="transmembrane region" description="Helical" evidence="7">
    <location>
        <begin position="180"/>
        <end position="201"/>
    </location>
</feature>
<feature type="transmembrane region" description="Helical" evidence="7">
    <location>
        <begin position="273"/>
        <end position="294"/>
    </location>
</feature>
<evidence type="ECO:0000256" key="3">
    <source>
        <dbReference type="ARBA" id="ARBA00022692"/>
    </source>
</evidence>
<feature type="compositionally biased region" description="Low complexity" evidence="6">
    <location>
        <begin position="59"/>
        <end position="72"/>
    </location>
</feature>
<gene>
    <name evidence="8" type="ORF">RM445_07430</name>
</gene>
<evidence type="ECO:0000313" key="9">
    <source>
        <dbReference type="Proteomes" id="UP001183202"/>
    </source>
</evidence>
<dbReference type="Proteomes" id="UP001183202">
    <property type="component" value="Unassembled WGS sequence"/>
</dbReference>
<organism evidence="8 9">
    <name type="scientific">Pseudonocardia charpentierae</name>
    <dbReference type="NCBI Taxonomy" id="3075545"/>
    <lineage>
        <taxon>Bacteria</taxon>
        <taxon>Bacillati</taxon>
        <taxon>Actinomycetota</taxon>
        <taxon>Actinomycetes</taxon>
        <taxon>Pseudonocardiales</taxon>
        <taxon>Pseudonocardiaceae</taxon>
        <taxon>Pseudonocardia</taxon>
    </lineage>
</organism>
<sequence>MPGSKALAWAVVGLAALRKRKDQSAVHKASVDPFRPRPPRAHGPGTNGQVATSEPGVHAAPASNSAGSDSASDTPASNGAPSDAVQRPGEQAELPTQIPAKGWWQVTRRAFKESSADNVGILAGGIAYAAFLAIFPALIAGISLFGLVADPATIGQQAEGVLAALPETAQPLLRDQIVSLTQTSGGALSFSLAISILLALWSASSGTSSLMTAINIAYDEQESRNFLKLRGTALLLTLGAIVFVLLTLALVAVVPAVLNALQLGTFINLIVQIVRWVLLIVLIIAALAVVYRMAPDRDAPQFKWTSVGALVAGVLWVLASLGFSLYVNNFGSYNKTYGALAGVVVLLLWLYLTSYIILLGAEINAESEKQTKQDTTTGPPLPMGERRAEAADTVADPPEPAKKK</sequence>
<evidence type="ECO:0000256" key="1">
    <source>
        <dbReference type="ARBA" id="ARBA00004651"/>
    </source>
</evidence>
<dbReference type="Pfam" id="PF03631">
    <property type="entry name" value="Virul_fac_BrkB"/>
    <property type="match status" value="1"/>
</dbReference>
<keyword evidence="3 7" id="KW-0812">Transmembrane</keyword>
<evidence type="ECO:0000256" key="2">
    <source>
        <dbReference type="ARBA" id="ARBA00022475"/>
    </source>
</evidence>
<dbReference type="RefSeq" id="WP_311555372.1">
    <property type="nucleotide sequence ID" value="NZ_JAVREJ010000003.1"/>
</dbReference>
<keyword evidence="9" id="KW-1185">Reference proteome</keyword>
<dbReference type="PANTHER" id="PTHR30213:SF0">
    <property type="entry name" value="UPF0761 MEMBRANE PROTEIN YIHY"/>
    <property type="match status" value="1"/>
</dbReference>
<name>A0ABU2N5Y9_9PSEU</name>
<keyword evidence="4 7" id="KW-1133">Transmembrane helix</keyword>
<dbReference type="NCBIfam" id="TIGR00765">
    <property type="entry name" value="yihY_not_rbn"/>
    <property type="match status" value="1"/>
</dbReference>
<evidence type="ECO:0000313" key="8">
    <source>
        <dbReference type="EMBL" id="MDT0349357.1"/>
    </source>
</evidence>
<evidence type="ECO:0000256" key="7">
    <source>
        <dbReference type="SAM" id="Phobius"/>
    </source>
</evidence>
<evidence type="ECO:0000256" key="5">
    <source>
        <dbReference type="ARBA" id="ARBA00023136"/>
    </source>
</evidence>
<comment type="subcellular location">
    <subcellularLocation>
        <location evidence="1">Cell membrane</location>
        <topology evidence="1">Multi-pass membrane protein</topology>
    </subcellularLocation>
</comment>
<protein>
    <submittedName>
        <fullName evidence="8">YihY/virulence factor BrkB family protein</fullName>
    </submittedName>
</protein>
<feature type="region of interest" description="Disordered" evidence="6">
    <location>
        <begin position="18"/>
        <end position="98"/>
    </location>
</feature>
<proteinExistence type="predicted"/>
<feature type="transmembrane region" description="Helical" evidence="7">
    <location>
        <begin position="233"/>
        <end position="261"/>
    </location>
</feature>
<keyword evidence="5 7" id="KW-0472">Membrane</keyword>
<feature type="transmembrane region" description="Helical" evidence="7">
    <location>
        <begin position="339"/>
        <end position="361"/>
    </location>
</feature>
<evidence type="ECO:0000256" key="4">
    <source>
        <dbReference type="ARBA" id="ARBA00022989"/>
    </source>
</evidence>
<dbReference type="PANTHER" id="PTHR30213">
    <property type="entry name" value="INNER MEMBRANE PROTEIN YHJD"/>
    <property type="match status" value="1"/>
</dbReference>
<feature type="transmembrane region" description="Helical" evidence="7">
    <location>
        <begin position="306"/>
        <end position="327"/>
    </location>
</feature>
<feature type="transmembrane region" description="Helical" evidence="7">
    <location>
        <begin position="119"/>
        <end position="145"/>
    </location>
</feature>
<feature type="region of interest" description="Disordered" evidence="6">
    <location>
        <begin position="366"/>
        <end position="404"/>
    </location>
</feature>
<keyword evidence="2" id="KW-1003">Cell membrane</keyword>
<accession>A0ABU2N5Y9</accession>
<evidence type="ECO:0000256" key="6">
    <source>
        <dbReference type="SAM" id="MobiDB-lite"/>
    </source>
</evidence>
<dbReference type="EMBL" id="JAVREJ010000003">
    <property type="protein sequence ID" value="MDT0349357.1"/>
    <property type="molecule type" value="Genomic_DNA"/>
</dbReference>
<dbReference type="InterPro" id="IPR017039">
    <property type="entry name" value="Virul_fac_BrkB"/>
</dbReference>
<comment type="caution">
    <text evidence="8">The sequence shown here is derived from an EMBL/GenBank/DDBJ whole genome shotgun (WGS) entry which is preliminary data.</text>
</comment>